<keyword evidence="2" id="KW-1185">Reference proteome</keyword>
<dbReference type="EMBL" id="LR593887">
    <property type="protein sequence ID" value="VTS07928.1"/>
    <property type="molecule type" value="Genomic_DNA"/>
</dbReference>
<name>A0A6C2YUV5_9BACT</name>
<organism evidence="1">
    <name type="scientific">Tuwongella immobilis</name>
    <dbReference type="NCBI Taxonomy" id="692036"/>
    <lineage>
        <taxon>Bacteria</taxon>
        <taxon>Pseudomonadati</taxon>
        <taxon>Planctomycetota</taxon>
        <taxon>Planctomycetia</taxon>
        <taxon>Gemmatales</taxon>
        <taxon>Gemmataceae</taxon>
        <taxon>Tuwongella</taxon>
    </lineage>
</organism>
<dbReference type="Proteomes" id="UP000464378">
    <property type="component" value="Chromosome"/>
</dbReference>
<reference evidence="1" key="1">
    <citation type="submission" date="2019-04" db="EMBL/GenBank/DDBJ databases">
        <authorList>
            <consortium name="Science for Life Laboratories"/>
        </authorList>
    </citation>
    <scope>NUCLEOTIDE SEQUENCE</scope>
    <source>
        <strain evidence="1">MBLW1</strain>
    </source>
</reference>
<gene>
    <name evidence="1" type="ORF">GMBLW1_39070</name>
</gene>
<dbReference type="EMBL" id="LR586016">
    <property type="protein sequence ID" value="VIP05286.1"/>
    <property type="molecule type" value="Genomic_DNA"/>
</dbReference>
<protein>
    <submittedName>
        <fullName evidence="1">Uncharacterized protein</fullName>
    </submittedName>
</protein>
<evidence type="ECO:0000313" key="2">
    <source>
        <dbReference type="Proteomes" id="UP000464378"/>
    </source>
</evidence>
<evidence type="ECO:0000313" key="1">
    <source>
        <dbReference type="EMBL" id="VIP05286.1"/>
    </source>
</evidence>
<accession>A0A6C2YUV5</accession>
<dbReference type="KEGG" id="tim:GMBLW1_39070"/>
<proteinExistence type="predicted"/>
<dbReference type="AlphaFoldDB" id="A0A6C2YUV5"/>
<dbReference type="InParanoid" id="A0A6C2YUV5"/>
<sequence length="93" mass="9509">MASDVIGPTVVGVVDVDNHPLPIRCLGENSFLVDPVVAVLWLHQPQPGCGLAVGCVEAVEMPLAVALDGGGGDGSQIALAEFAVDLFQAFRGV</sequence>